<organism evidence="2 3">
    <name type="scientific">Riccia fluitans</name>
    <dbReference type="NCBI Taxonomy" id="41844"/>
    <lineage>
        <taxon>Eukaryota</taxon>
        <taxon>Viridiplantae</taxon>
        <taxon>Streptophyta</taxon>
        <taxon>Embryophyta</taxon>
        <taxon>Marchantiophyta</taxon>
        <taxon>Marchantiopsida</taxon>
        <taxon>Marchantiidae</taxon>
        <taxon>Marchantiales</taxon>
        <taxon>Ricciaceae</taxon>
        <taxon>Riccia</taxon>
    </lineage>
</organism>
<dbReference type="PANTHER" id="PTHR33116:SF78">
    <property type="entry name" value="OS12G0587133 PROTEIN"/>
    <property type="match status" value="1"/>
</dbReference>
<feature type="compositionally biased region" description="Polar residues" evidence="1">
    <location>
        <begin position="105"/>
        <end position="114"/>
    </location>
</feature>
<dbReference type="PANTHER" id="PTHR33116">
    <property type="entry name" value="REVERSE TRANSCRIPTASE ZINC-BINDING DOMAIN-CONTAINING PROTEIN-RELATED-RELATED"/>
    <property type="match status" value="1"/>
</dbReference>
<dbReference type="EMBL" id="JBHFFA010000005">
    <property type="protein sequence ID" value="KAL2624303.1"/>
    <property type="molecule type" value="Genomic_DNA"/>
</dbReference>
<feature type="compositionally biased region" description="Low complexity" evidence="1">
    <location>
        <begin position="347"/>
        <end position="357"/>
    </location>
</feature>
<accession>A0ABD1YC78</accession>
<dbReference type="AlphaFoldDB" id="A0ABD1YC78"/>
<sequence>MVPDLFLQLGPVIQMPSTMLTLTYEDAWAQILWDTKNEILPYVEIELIDEDGKPPIILRQEVRFLEPGKCRKCQQAIHGRTPCHLNQSSQGHKRKAEEDARLENPPSTRKTNFWNPEHLADFQRSQAAETSKQSNPASPPSVPQASQKQPALSKRSTPLLTKWMPKSRFSELSPASHSTQDPDSVMEDGLHKGSLADSRDDTPTKGSALEASPPLEDLSLNFNASTSGSDLGTSMGLKLHLQRFETAQFETPKVQSFSHNGACGNSILGSVRSTTLTPDLSVQSTIPAPNQEMRLPTRPKFYMSPDGVASYEPGPPLLHTQIISTFGGRTQFLTLPPEEVNRRDKSSSSSPPTQSASIGVPHNAHTNIGAEDSEVSTAMQISNDRIQEFVRLLQAGSPPSNPPTGFHTSPKSPQTFSVNIEPTMAPKSNKWKSRSSPAFHKTTPENRTKRKRFLPYRKWILTGDWNSVKQADQTSGYKNLMVGEEESNFRSLKLKFMLSDAYDLAEERSGPHYTCHVAYGSEFRWATLDRIYLPLDVPWFEAIEAINHQAEFTLSDHMPVTITLALGGRLPRGVKLRTYFKFNAHLMAQPETNRQLRELWEFETKDVDDPIKAYCKGWAVMRNHMKVKQWEQSIQISQIDELGKKLKACHEALPLKPSDEQKAEVFQLETEKRKREHACDRLARIWSRARYIAQGDAPTKYFLSLHKKQIVQHDFSKLKLSDGSETTCKTAIMKEATKVFAALYTSENRTEETRRDTTFINSKLRNKLSDAQRMMLEEMPSKNEINDSLYSFPKGKAPGIDGTNAESLQAVWDFIEPAYFKMIQHFWITNVLPHTWLEVPRGLDRSGLSQEQKISYCLDRMVSRLNLWSNRLLSFEGRVILIKHILLSIPVFFLSSVGITKKVAESMETIARHFLWGRSEDGNHKRGLVPWSALKRGKRFGGLGFKDVWRQGVALFSKHMGDFMANANTAQWHKLLNAFIDSQRVKRSKNIIRGGYQSQELLLLKRPTYPGKSYTAKALITAWTLTTKNLLWSPERALIPEHLTLRDLASLTMQRDKLSNQDLKVIMAELRAKGVMTIHQLWLKKDRLLTSNRFRLGKNTINLLRRVLRARGWLRLNYIARLGGVGRKKSRF</sequence>
<feature type="compositionally biased region" description="Polar residues" evidence="1">
    <location>
        <begin position="406"/>
        <end position="420"/>
    </location>
</feature>
<feature type="region of interest" description="Disordered" evidence="1">
    <location>
        <begin position="394"/>
        <end position="446"/>
    </location>
</feature>
<feature type="compositionally biased region" description="Polar residues" evidence="1">
    <location>
        <begin position="173"/>
        <end position="182"/>
    </location>
</feature>
<comment type="caution">
    <text evidence="2">The sequence shown here is derived from an EMBL/GenBank/DDBJ whole genome shotgun (WGS) entry which is preliminary data.</text>
</comment>
<feature type="compositionally biased region" description="Polar residues" evidence="1">
    <location>
        <begin position="123"/>
        <end position="132"/>
    </location>
</feature>
<dbReference type="SUPFAM" id="SSF56219">
    <property type="entry name" value="DNase I-like"/>
    <property type="match status" value="1"/>
</dbReference>
<reference evidence="2 3" key="1">
    <citation type="submission" date="2024-09" db="EMBL/GenBank/DDBJ databases">
        <title>Chromosome-scale assembly of Riccia fluitans.</title>
        <authorList>
            <person name="Paukszto L."/>
            <person name="Sawicki J."/>
            <person name="Karawczyk K."/>
            <person name="Piernik-Szablinska J."/>
            <person name="Szczecinska M."/>
            <person name="Mazdziarz M."/>
        </authorList>
    </citation>
    <scope>NUCLEOTIDE SEQUENCE [LARGE SCALE GENOMIC DNA]</scope>
    <source>
        <strain evidence="2">Rf_01</strain>
        <tissue evidence="2">Aerial parts of the thallus</tissue>
    </source>
</reference>
<evidence type="ECO:0000313" key="3">
    <source>
        <dbReference type="Proteomes" id="UP001605036"/>
    </source>
</evidence>
<name>A0ABD1YC78_9MARC</name>
<proteinExistence type="predicted"/>
<dbReference type="Proteomes" id="UP001605036">
    <property type="component" value="Unassembled WGS sequence"/>
</dbReference>
<feature type="region of interest" description="Disordered" evidence="1">
    <location>
        <begin position="81"/>
        <end position="223"/>
    </location>
</feature>
<feature type="region of interest" description="Disordered" evidence="1">
    <location>
        <begin position="339"/>
        <end position="367"/>
    </location>
</feature>
<evidence type="ECO:0000313" key="2">
    <source>
        <dbReference type="EMBL" id="KAL2624303.1"/>
    </source>
</evidence>
<evidence type="ECO:0000256" key="1">
    <source>
        <dbReference type="SAM" id="MobiDB-lite"/>
    </source>
</evidence>
<evidence type="ECO:0008006" key="4">
    <source>
        <dbReference type="Google" id="ProtNLM"/>
    </source>
</evidence>
<dbReference type="Gene3D" id="3.60.10.10">
    <property type="entry name" value="Endonuclease/exonuclease/phosphatase"/>
    <property type="match status" value="1"/>
</dbReference>
<dbReference type="InterPro" id="IPR036691">
    <property type="entry name" value="Endo/exonu/phosph_ase_sf"/>
</dbReference>
<protein>
    <recommendedName>
        <fullName evidence="4">Reverse transcriptase zinc-binding domain-containing protein</fullName>
    </recommendedName>
</protein>
<keyword evidence="3" id="KW-1185">Reference proteome</keyword>
<gene>
    <name evidence="2" type="ORF">R1flu_008548</name>
</gene>